<feature type="compositionally biased region" description="Basic residues" evidence="1">
    <location>
        <begin position="88"/>
        <end position="98"/>
    </location>
</feature>
<accession>A0A4U5TY43</accession>
<dbReference type="Proteomes" id="UP000298787">
    <property type="component" value="Chromosome 1"/>
</dbReference>
<organism evidence="2 3">
    <name type="scientific">Collichthys lucidus</name>
    <name type="common">Big head croaker</name>
    <name type="synonym">Sciaena lucida</name>
    <dbReference type="NCBI Taxonomy" id="240159"/>
    <lineage>
        <taxon>Eukaryota</taxon>
        <taxon>Metazoa</taxon>
        <taxon>Chordata</taxon>
        <taxon>Craniata</taxon>
        <taxon>Vertebrata</taxon>
        <taxon>Euteleostomi</taxon>
        <taxon>Actinopterygii</taxon>
        <taxon>Neopterygii</taxon>
        <taxon>Teleostei</taxon>
        <taxon>Neoteleostei</taxon>
        <taxon>Acanthomorphata</taxon>
        <taxon>Eupercaria</taxon>
        <taxon>Sciaenidae</taxon>
        <taxon>Collichthys</taxon>
    </lineage>
</organism>
<name>A0A4U5TY43_COLLU</name>
<gene>
    <name evidence="2" type="ORF">D9C73_000476</name>
</gene>
<sequence>MSLMELIQDVGLEALSRLIDNLSVSVSVLTRHRRSSSSSSSKATCRTVQHFTTNKTGSRNACSVVEGQIDGLWTFSMFGSLSCGLKPGRRKAKHKHTQTYRQDGDEDAEVGKGEQAEGRDEGQHRKTGIWRRREVCLHPAGGDEELLQIHSVLSAAAQSVKSSEHPARIQFVLLGLTGTCGSQLSDWTVNKVLALSDYDDGHLDGCAL</sequence>
<reference evidence="2 3" key="1">
    <citation type="submission" date="2019-01" db="EMBL/GenBank/DDBJ databases">
        <title>Genome Assembly of Collichthys lucidus.</title>
        <authorList>
            <person name="Cai M."/>
            <person name="Xiao S."/>
        </authorList>
    </citation>
    <scope>NUCLEOTIDE SEQUENCE [LARGE SCALE GENOMIC DNA]</scope>
    <source>
        <strain evidence="2">JT15FE1705JMU</strain>
        <tissue evidence="2">Muscle</tissue>
    </source>
</reference>
<dbReference type="EMBL" id="CM014078">
    <property type="protein sequence ID" value="TKS66420.1"/>
    <property type="molecule type" value="Genomic_DNA"/>
</dbReference>
<feature type="region of interest" description="Disordered" evidence="1">
    <location>
        <begin position="88"/>
        <end position="125"/>
    </location>
</feature>
<evidence type="ECO:0000313" key="3">
    <source>
        <dbReference type="Proteomes" id="UP000298787"/>
    </source>
</evidence>
<keyword evidence="3" id="KW-1185">Reference proteome</keyword>
<evidence type="ECO:0000256" key="1">
    <source>
        <dbReference type="SAM" id="MobiDB-lite"/>
    </source>
</evidence>
<feature type="compositionally biased region" description="Basic and acidic residues" evidence="1">
    <location>
        <begin position="109"/>
        <end position="124"/>
    </location>
</feature>
<dbReference type="AlphaFoldDB" id="A0A4U5TY43"/>
<proteinExistence type="predicted"/>
<protein>
    <submittedName>
        <fullName evidence="2">Uncharacterized protein</fullName>
    </submittedName>
</protein>
<evidence type="ECO:0000313" key="2">
    <source>
        <dbReference type="EMBL" id="TKS66420.1"/>
    </source>
</evidence>